<dbReference type="Pfam" id="PF01610">
    <property type="entry name" value="DDE_Tnp_ISL3"/>
    <property type="match status" value="1"/>
</dbReference>
<dbReference type="RefSeq" id="WP_382411855.1">
    <property type="nucleotide sequence ID" value="NZ_JBHSHE010000018.1"/>
</dbReference>
<evidence type="ECO:0000313" key="3">
    <source>
        <dbReference type="EMBL" id="MFC4715487.1"/>
    </source>
</evidence>
<dbReference type="EMBL" id="JBHSHE010000018">
    <property type="protein sequence ID" value="MFC4715487.1"/>
    <property type="molecule type" value="Genomic_DNA"/>
</dbReference>
<gene>
    <name evidence="3" type="ORF">ACFO7V_04955</name>
</gene>
<dbReference type="InterPro" id="IPR047951">
    <property type="entry name" value="Transpos_ISL3"/>
</dbReference>
<protein>
    <submittedName>
        <fullName evidence="3">ISL3 family transposase</fullName>
    </submittedName>
</protein>
<evidence type="ECO:0000259" key="1">
    <source>
        <dbReference type="Pfam" id="PF01610"/>
    </source>
</evidence>
<dbReference type="PANTHER" id="PTHR33498:SF1">
    <property type="entry name" value="TRANSPOSASE FOR INSERTION SEQUENCE ELEMENT IS1557"/>
    <property type="match status" value="1"/>
</dbReference>
<evidence type="ECO:0000313" key="4">
    <source>
        <dbReference type="Proteomes" id="UP001595884"/>
    </source>
</evidence>
<proteinExistence type="predicted"/>
<dbReference type="NCBIfam" id="NF033550">
    <property type="entry name" value="transpos_ISL3"/>
    <property type="match status" value="1"/>
</dbReference>
<name>A0ABV9MHW2_9MICC</name>
<sequence length="432" mass="50065">MFKDTGTIDDASILLNLTDYRVITVTQEPDGRQALVEPIETEAACPTCGALTSRIQARPEHRIKDLPIGGSDLQVVVRKRRLACQEVACPRRSFVQTTEQLPFRARLTTRLSQKLVDEMSCELRAVSRVASAHQVSWPTVMARVNMVGELVGNVDRMFIRGLGIDEHRFRKVRYARGRTGKVIRIEPWSIVFTDLDTGKILDIVDGRRGAAVKTWLKSRPRYWRQRVQYVAIDMSAEFRKAVRENLPKAKISVDHFHVIQRANLMITQVRRRRSHEVLQRRGRVADPAYKYRKLLTCNLENLSIRQVERLKLILESDPELGVIYGIKEHVRELLKTRDIHDFQSRWAVLEKSVKATKMVEAKSLFRTLTAWRRELLVFIRTRLTNARSEAANLTAKNLKRIGRGYRNHDHYRVRILTLLCLSSRNCNLFSHR</sequence>
<feature type="domain" description="Transposase IS204/IS1001/IS1096/IS1165 zinc-finger" evidence="2">
    <location>
        <begin position="43"/>
        <end position="89"/>
    </location>
</feature>
<feature type="domain" description="Transposase IS204/IS1001/IS1096/IS1165 DDE" evidence="1">
    <location>
        <begin position="162"/>
        <end position="415"/>
    </location>
</feature>
<evidence type="ECO:0000259" key="2">
    <source>
        <dbReference type="Pfam" id="PF14690"/>
    </source>
</evidence>
<dbReference type="InterPro" id="IPR002560">
    <property type="entry name" value="Transposase_DDE"/>
</dbReference>
<comment type="caution">
    <text evidence="3">The sequence shown here is derived from an EMBL/GenBank/DDBJ whole genome shotgun (WGS) entry which is preliminary data.</text>
</comment>
<dbReference type="InterPro" id="IPR029261">
    <property type="entry name" value="Transposase_Znf"/>
</dbReference>
<organism evidence="3 4">
    <name type="scientific">Glutamicibacter bergerei</name>
    <dbReference type="NCBI Taxonomy" id="256702"/>
    <lineage>
        <taxon>Bacteria</taxon>
        <taxon>Bacillati</taxon>
        <taxon>Actinomycetota</taxon>
        <taxon>Actinomycetes</taxon>
        <taxon>Micrococcales</taxon>
        <taxon>Micrococcaceae</taxon>
        <taxon>Glutamicibacter</taxon>
    </lineage>
</organism>
<keyword evidence="4" id="KW-1185">Reference proteome</keyword>
<reference evidence="4" key="1">
    <citation type="journal article" date="2019" name="Int. J. Syst. Evol. Microbiol.">
        <title>The Global Catalogue of Microorganisms (GCM) 10K type strain sequencing project: providing services to taxonomists for standard genome sequencing and annotation.</title>
        <authorList>
            <consortium name="The Broad Institute Genomics Platform"/>
            <consortium name="The Broad Institute Genome Sequencing Center for Infectious Disease"/>
            <person name="Wu L."/>
            <person name="Ma J."/>
        </authorList>
    </citation>
    <scope>NUCLEOTIDE SEQUENCE [LARGE SCALE GENOMIC DNA]</scope>
    <source>
        <strain evidence="4">CGMCC 1.12849</strain>
    </source>
</reference>
<dbReference type="Proteomes" id="UP001595884">
    <property type="component" value="Unassembled WGS sequence"/>
</dbReference>
<dbReference type="PANTHER" id="PTHR33498">
    <property type="entry name" value="TRANSPOSASE FOR INSERTION SEQUENCE ELEMENT IS1557"/>
    <property type="match status" value="1"/>
</dbReference>
<dbReference type="Pfam" id="PF14690">
    <property type="entry name" value="Zn_ribbon_ISL3"/>
    <property type="match status" value="1"/>
</dbReference>
<accession>A0ABV9MHW2</accession>